<dbReference type="PANTHER" id="PTHR33065:SF64">
    <property type="entry name" value="OS05G0109100 PROTEIN"/>
    <property type="match status" value="1"/>
</dbReference>
<reference evidence="3 4" key="1">
    <citation type="journal article" date="2009" name="Nature">
        <title>The Sorghum bicolor genome and the diversification of grasses.</title>
        <authorList>
            <person name="Paterson A.H."/>
            <person name="Bowers J.E."/>
            <person name="Bruggmann R."/>
            <person name="Dubchak I."/>
            <person name="Grimwood J."/>
            <person name="Gundlach H."/>
            <person name="Haberer G."/>
            <person name="Hellsten U."/>
            <person name="Mitros T."/>
            <person name="Poliakov A."/>
            <person name="Schmutz J."/>
            <person name="Spannagl M."/>
            <person name="Tang H."/>
            <person name="Wang X."/>
            <person name="Wicker T."/>
            <person name="Bharti A.K."/>
            <person name="Chapman J."/>
            <person name="Feltus F.A."/>
            <person name="Gowik U."/>
            <person name="Grigoriev I.V."/>
            <person name="Lyons E."/>
            <person name="Maher C.A."/>
            <person name="Martis M."/>
            <person name="Narechania A."/>
            <person name="Otillar R.P."/>
            <person name="Penning B.W."/>
            <person name="Salamov A.A."/>
            <person name="Wang Y."/>
            <person name="Zhang L."/>
            <person name="Carpita N.C."/>
            <person name="Freeling M."/>
            <person name="Gingle A.R."/>
            <person name="Hash C.T."/>
            <person name="Keller B."/>
            <person name="Klein P."/>
            <person name="Kresovich S."/>
            <person name="McCann M.C."/>
            <person name="Ming R."/>
            <person name="Peterson D.G."/>
            <person name="Mehboob-ur-Rahman"/>
            <person name="Ware D."/>
            <person name="Westhoff P."/>
            <person name="Mayer K.F."/>
            <person name="Messing J."/>
            <person name="Rokhsar D.S."/>
        </authorList>
    </citation>
    <scope>NUCLEOTIDE SEQUENCE [LARGE SCALE GENOMIC DNA]</scope>
    <source>
        <strain evidence="4">cv. BTx623</strain>
    </source>
</reference>
<reference evidence="4" key="2">
    <citation type="journal article" date="2018" name="Plant J.">
        <title>The Sorghum bicolor reference genome: improved assembly, gene annotations, a transcriptome atlas, and signatures of genome organization.</title>
        <authorList>
            <person name="McCormick R.F."/>
            <person name="Truong S.K."/>
            <person name="Sreedasyam A."/>
            <person name="Jenkins J."/>
            <person name="Shu S."/>
            <person name="Sims D."/>
            <person name="Kennedy M."/>
            <person name="Amirebrahimi M."/>
            <person name="Weers B.D."/>
            <person name="McKinley B."/>
            <person name="Mattison A."/>
            <person name="Morishige D.T."/>
            <person name="Grimwood J."/>
            <person name="Schmutz J."/>
            <person name="Mullet J.E."/>
        </authorList>
    </citation>
    <scope>NUCLEOTIDE SEQUENCE [LARGE SCALE GENOMIC DNA]</scope>
    <source>
        <strain evidence="4">cv. BTx623</strain>
    </source>
</reference>
<dbReference type="FunCoup" id="C5YSM4">
    <property type="interactions" value="2"/>
</dbReference>
<dbReference type="Gramene" id="EES15723">
    <property type="protein sequence ID" value="EES15723"/>
    <property type="gene ID" value="SORBI_3008G050800"/>
</dbReference>
<organism evidence="3 4">
    <name type="scientific">Sorghum bicolor</name>
    <name type="common">Sorghum</name>
    <name type="synonym">Sorghum vulgare</name>
    <dbReference type="NCBI Taxonomy" id="4558"/>
    <lineage>
        <taxon>Eukaryota</taxon>
        <taxon>Viridiplantae</taxon>
        <taxon>Streptophyta</taxon>
        <taxon>Embryophyta</taxon>
        <taxon>Tracheophyta</taxon>
        <taxon>Spermatophyta</taxon>
        <taxon>Magnoliopsida</taxon>
        <taxon>Liliopsida</taxon>
        <taxon>Poales</taxon>
        <taxon>Poaceae</taxon>
        <taxon>PACMAD clade</taxon>
        <taxon>Panicoideae</taxon>
        <taxon>Andropogonodae</taxon>
        <taxon>Andropogoneae</taxon>
        <taxon>Sorghinae</taxon>
        <taxon>Sorghum</taxon>
    </lineage>
</organism>
<protein>
    <recommendedName>
        <fullName evidence="2">DUF6598 domain-containing protein</fullName>
    </recommendedName>
</protein>
<feature type="domain" description="DUF6598" evidence="2">
    <location>
        <begin position="131"/>
        <end position="368"/>
    </location>
</feature>
<dbReference type="PANTHER" id="PTHR33065">
    <property type="entry name" value="OS07G0486400 PROTEIN"/>
    <property type="match status" value="1"/>
</dbReference>
<dbReference type="InParanoid" id="C5YSM4"/>
<dbReference type="Proteomes" id="UP000000768">
    <property type="component" value="Chromosome 8"/>
</dbReference>
<keyword evidence="4" id="KW-1185">Reference proteome</keyword>
<gene>
    <name evidence="3" type="ORF">SORBI_3008G050800</name>
</gene>
<sequence>MASGGGGGVSVAPGGSGLGYDVGEVWGDLEPFFFDEAEAVADHERRMRREQEEAQKAAQRLQDAIARKSANKAALAKISDYDPKQDGKYFNRFHFADFSKFDLDEESPLGPMRYTNIIYNKGDEHWKSAAVNILSVKIASLDVGFPIDVYGTVIFRDSIDYKCVYLFHREKDNCQPIHSSDESLILTGPKRGLFLLDDVYVEIDLKIKDCQVQEEKELSKGFFNIRGIPSRYLDKCEVESKKLATRLSTMEVTYAVVNNAVEATIAVEVLRGEFYGKIIACTTKVPNHLVLHDSKLAGVMSKDNSNSTGVIQLLRSIVSVPLEEMLLVTIVAQTGDAECERTIEFTPHISGGDRDVITVGVTKLSVTVAWSLISQ</sequence>
<dbReference type="OrthoDB" id="594396at2759"/>
<dbReference type="Pfam" id="PF20241">
    <property type="entry name" value="DUF6598"/>
    <property type="match status" value="1"/>
</dbReference>
<dbReference type="STRING" id="4558.C5YSM4"/>
<dbReference type="eggNOG" id="ENOG502R54Z">
    <property type="taxonomic scope" value="Eukaryota"/>
</dbReference>
<feature type="coiled-coil region" evidence="1">
    <location>
        <begin position="40"/>
        <end position="71"/>
    </location>
</feature>
<dbReference type="EMBL" id="CM000767">
    <property type="protein sequence ID" value="EES15723.1"/>
    <property type="molecule type" value="Genomic_DNA"/>
</dbReference>
<evidence type="ECO:0000259" key="2">
    <source>
        <dbReference type="Pfam" id="PF20241"/>
    </source>
</evidence>
<dbReference type="HOGENOM" id="CLU_030845_4_0_1"/>
<dbReference type="OMA" id="HWKSAAV"/>
<dbReference type="KEGG" id="sbi:8075533"/>
<evidence type="ECO:0000256" key="1">
    <source>
        <dbReference type="SAM" id="Coils"/>
    </source>
</evidence>
<dbReference type="InterPro" id="IPR046533">
    <property type="entry name" value="DUF6598"/>
</dbReference>
<proteinExistence type="predicted"/>
<keyword evidence="1" id="KW-0175">Coiled coil</keyword>
<accession>C5YSM4</accession>
<evidence type="ECO:0000313" key="4">
    <source>
        <dbReference type="Proteomes" id="UP000000768"/>
    </source>
</evidence>
<evidence type="ECO:0000313" key="3">
    <source>
        <dbReference type="EMBL" id="EES15723.1"/>
    </source>
</evidence>
<name>C5YSM4_SORBI</name>
<dbReference type="AlphaFoldDB" id="C5YSM4"/>